<dbReference type="CDD" id="cd24011">
    <property type="entry name" value="ASKHA_NBD_BK"/>
    <property type="match status" value="1"/>
</dbReference>
<dbReference type="PRINTS" id="PR00471">
    <property type="entry name" value="ACETATEKNASE"/>
</dbReference>
<evidence type="ECO:0000313" key="11">
    <source>
        <dbReference type="EMBL" id="HIT97640.1"/>
    </source>
</evidence>
<evidence type="ECO:0000256" key="10">
    <source>
        <dbReference type="RuleBase" id="RU003835"/>
    </source>
</evidence>
<organism evidence="11 12">
    <name type="scientific">Candidatus Merdimorpha stercoravium</name>
    <dbReference type="NCBI Taxonomy" id="2840863"/>
    <lineage>
        <taxon>Bacteria</taxon>
        <taxon>Pseudomonadati</taxon>
        <taxon>Bacteroidota</taxon>
        <taxon>Flavobacteriia</taxon>
        <taxon>Flavobacteriales</taxon>
        <taxon>Candidatus Merdimorpha</taxon>
    </lineage>
</organism>
<dbReference type="GO" id="GO:0008776">
    <property type="term" value="F:acetate kinase activity"/>
    <property type="evidence" value="ECO:0007669"/>
    <property type="project" value="TreeGrafter"/>
</dbReference>
<evidence type="ECO:0000256" key="1">
    <source>
        <dbReference type="ARBA" id="ARBA00004496"/>
    </source>
</evidence>
<dbReference type="GO" id="GO:0006083">
    <property type="term" value="P:acetate metabolic process"/>
    <property type="evidence" value="ECO:0007669"/>
    <property type="project" value="TreeGrafter"/>
</dbReference>
<dbReference type="GO" id="GO:0005524">
    <property type="term" value="F:ATP binding"/>
    <property type="evidence" value="ECO:0007669"/>
    <property type="project" value="UniProtKB-KW"/>
</dbReference>
<dbReference type="EMBL" id="DVLY01000052">
    <property type="protein sequence ID" value="HIT97640.1"/>
    <property type="molecule type" value="Genomic_DNA"/>
</dbReference>
<dbReference type="GO" id="GO:0047761">
    <property type="term" value="F:butyrate kinase activity"/>
    <property type="evidence" value="ECO:0007669"/>
    <property type="project" value="UniProtKB-UniRule"/>
</dbReference>
<comment type="subcellular location">
    <subcellularLocation>
        <location evidence="1 9">Cytoplasm</location>
    </subcellularLocation>
</comment>
<evidence type="ECO:0000256" key="3">
    <source>
        <dbReference type="ARBA" id="ARBA00022490"/>
    </source>
</evidence>
<proteinExistence type="inferred from homology"/>
<comment type="catalytic activity">
    <reaction evidence="8 9">
        <text>butanoate + ATP = butanoyl phosphate + ADP</text>
        <dbReference type="Rhea" id="RHEA:13585"/>
        <dbReference type="ChEBI" id="CHEBI:17968"/>
        <dbReference type="ChEBI" id="CHEBI:30616"/>
        <dbReference type="ChEBI" id="CHEBI:58079"/>
        <dbReference type="ChEBI" id="CHEBI:456216"/>
        <dbReference type="EC" id="2.7.2.7"/>
    </reaction>
</comment>
<evidence type="ECO:0000256" key="6">
    <source>
        <dbReference type="ARBA" id="ARBA00022777"/>
    </source>
</evidence>
<reference evidence="11" key="1">
    <citation type="submission" date="2020-10" db="EMBL/GenBank/DDBJ databases">
        <authorList>
            <person name="Gilroy R."/>
        </authorList>
    </citation>
    <scope>NUCLEOTIDE SEQUENCE</scope>
    <source>
        <strain evidence="11">1383</strain>
    </source>
</reference>
<comment type="similarity">
    <text evidence="2 9 10">Belongs to the acetokinase family.</text>
</comment>
<gene>
    <name evidence="9 11" type="primary">buk</name>
    <name evidence="11" type="ORF">IAC44_02250</name>
</gene>
<dbReference type="Proteomes" id="UP000824161">
    <property type="component" value="Unassembled WGS sequence"/>
</dbReference>
<evidence type="ECO:0000256" key="9">
    <source>
        <dbReference type="HAMAP-Rule" id="MF_00542"/>
    </source>
</evidence>
<evidence type="ECO:0000256" key="8">
    <source>
        <dbReference type="ARBA" id="ARBA00048596"/>
    </source>
</evidence>
<accession>A0A9D1KU43</accession>
<keyword evidence="4 9" id="KW-0808">Transferase</keyword>
<dbReference type="Gene3D" id="3.30.420.40">
    <property type="match status" value="2"/>
</dbReference>
<evidence type="ECO:0000256" key="2">
    <source>
        <dbReference type="ARBA" id="ARBA00008748"/>
    </source>
</evidence>
<dbReference type="InterPro" id="IPR043129">
    <property type="entry name" value="ATPase_NBD"/>
</dbReference>
<dbReference type="EC" id="2.7.2.7" evidence="9"/>
<evidence type="ECO:0000313" key="12">
    <source>
        <dbReference type="Proteomes" id="UP000824161"/>
    </source>
</evidence>
<evidence type="ECO:0000256" key="4">
    <source>
        <dbReference type="ARBA" id="ARBA00022679"/>
    </source>
</evidence>
<dbReference type="GO" id="GO:0005737">
    <property type="term" value="C:cytoplasm"/>
    <property type="evidence" value="ECO:0007669"/>
    <property type="project" value="UniProtKB-SubCell"/>
</dbReference>
<dbReference type="PROSITE" id="PS01076">
    <property type="entry name" value="ACETATE_KINASE_2"/>
    <property type="match status" value="1"/>
</dbReference>
<dbReference type="PIRSF" id="PIRSF036458">
    <property type="entry name" value="Butyrate_kin"/>
    <property type="match status" value="1"/>
</dbReference>
<dbReference type="NCBIfam" id="TIGR02707">
    <property type="entry name" value="butyr_kinase"/>
    <property type="match status" value="1"/>
</dbReference>
<dbReference type="HAMAP" id="MF_00542">
    <property type="entry name" value="Butyrate_kinase"/>
    <property type="match status" value="1"/>
</dbReference>
<keyword evidence="3 9" id="KW-0963">Cytoplasm</keyword>
<evidence type="ECO:0000256" key="5">
    <source>
        <dbReference type="ARBA" id="ARBA00022741"/>
    </source>
</evidence>
<dbReference type="NCBIfam" id="NF002834">
    <property type="entry name" value="PRK03011.1-5"/>
    <property type="match status" value="1"/>
</dbReference>
<dbReference type="Pfam" id="PF00871">
    <property type="entry name" value="Acetate_kinase"/>
    <property type="match status" value="1"/>
</dbReference>
<reference evidence="11" key="2">
    <citation type="journal article" date="2021" name="PeerJ">
        <title>Extensive microbial diversity within the chicken gut microbiome revealed by metagenomics and culture.</title>
        <authorList>
            <person name="Gilroy R."/>
            <person name="Ravi A."/>
            <person name="Getino M."/>
            <person name="Pursley I."/>
            <person name="Horton D.L."/>
            <person name="Alikhan N.F."/>
            <person name="Baker D."/>
            <person name="Gharbi K."/>
            <person name="Hall N."/>
            <person name="Watson M."/>
            <person name="Adriaenssens E.M."/>
            <person name="Foster-Nyarko E."/>
            <person name="Jarju S."/>
            <person name="Secka A."/>
            <person name="Antonio M."/>
            <person name="Oren A."/>
            <person name="Chaudhuri R.R."/>
            <person name="La Ragione R."/>
            <person name="Hildebrand F."/>
            <person name="Pallen M.J."/>
        </authorList>
    </citation>
    <scope>NUCLEOTIDE SEQUENCE</scope>
    <source>
        <strain evidence="11">1383</strain>
    </source>
</reference>
<name>A0A9D1KU43_9FLAO</name>
<protein>
    <recommendedName>
        <fullName evidence="9">Probable butyrate kinase</fullName>
        <shortName evidence="9">BK</shortName>
        <ecNumber evidence="9">2.7.2.7</ecNumber>
    </recommendedName>
    <alternativeName>
        <fullName evidence="9">Branched-chain carboxylic acid kinase</fullName>
    </alternativeName>
</protein>
<dbReference type="SUPFAM" id="SSF53067">
    <property type="entry name" value="Actin-like ATPase domain"/>
    <property type="match status" value="2"/>
</dbReference>
<keyword evidence="7 9" id="KW-0067">ATP-binding</keyword>
<sequence length="362" mass="39186">MKKYRSLVINPGSTSTKIGVFEDLTLSFEKNIGHTPEQLAPFADILDQLDFRKRAVLEALEQAGIDLSTLDFIMARGGVLRPIPSGTYRINEQMLSDLRTSATRHASNIAAFIAQAISQDLGGIPCYIADPVVVDEMDPVARISGHPNFVRKSFFHALNQKATARRYAAEIGRPYSELNLIVAHMGGGISVAAHRAGRVVDVNQTIDGEGPFSPERSGTLPVGDLVRMCFSGQYTQREMLAMINGRGGVLSYMGVSDMREVVRMRDQEGNAQAGLIFDALVYQVAKEIGSLAPVFSGRVDAILITGGMAQNKVVMASLIPRIEFIAPVHLYPGEDELGALVQAGMAAVSGRRPAQDYPPQEA</sequence>
<dbReference type="InterPro" id="IPR023865">
    <property type="entry name" value="Aliphatic_acid_kinase_CS"/>
</dbReference>
<keyword evidence="5 9" id="KW-0547">Nucleotide-binding</keyword>
<dbReference type="AlphaFoldDB" id="A0A9D1KU43"/>
<dbReference type="InterPro" id="IPR000890">
    <property type="entry name" value="Aliphatic_acid_kin_short-chain"/>
</dbReference>
<dbReference type="PANTHER" id="PTHR21060:SF3">
    <property type="entry name" value="BUTYRATE KINASE 2-RELATED"/>
    <property type="match status" value="1"/>
</dbReference>
<comment type="caution">
    <text evidence="11">The sequence shown here is derived from an EMBL/GenBank/DDBJ whole genome shotgun (WGS) entry which is preliminary data.</text>
</comment>
<dbReference type="InterPro" id="IPR011245">
    <property type="entry name" value="Butyrate_kin"/>
</dbReference>
<keyword evidence="6 9" id="KW-0418">Kinase</keyword>
<evidence type="ECO:0000256" key="7">
    <source>
        <dbReference type="ARBA" id="ARBA00022840"/>
    </source>
</evidence>
<dbReference type="PANTHER" id="PTHR21060">
    <property type="entry name" value="ACETATE KINASE"/>
    <property type="match status" value="1"/>
</dbReference>